<comment type="caution">
    <text evidence="2">The sequence shown here is derived from an EMBL/GenBank/DDBJ whole genome shotgun (WGS) entry which is preliminary data.</text>
</comment>
<dbReference type="CDD" id="cd07731">
    <property type="entry name" value="ComA-like_MBL-fold"/>
    <property type="match status" value="1"/>
</dbReference>
<dbReference type="OrthoDB" id="9761531at2"/>
<organism evidence="2 3">
    <name type="scientific">Oceanobacillus profundus</name>
    <dbReference type="NCBI Taxonomy" id="372463"/>
    <lineage>
        <taxon>Bacteria</taxon>
        <taxon>Bacillati</taxon>
        <taxon>Bacillota</taxon>
        <taxon>Bacilli</taxon>
        <taxon>Bacillales</taxon>
        <taxon>Bacillaceae</taxon>
        <taxon>Oceanobacillus</taxon>
    </lineage>
</organism>
<dbReference type="Gene3D" id="3.60.15.10">
    <property type="entry name" value="Ribonuclease Z/Hydroxyacylglutathione hydrolase-like"/>
    <property type="match status" value="1"/>
</dbReference>
<accession>A0A417YAD1</accession>
<sequence>MKRWLSVIIIIHICLIAYPNNSYSEDTPNMQVHFIDVGQGDSILIETPLDKTILIDGGPPGSGKKIISYLKSQGIAELDLLVATHPDMDHIGGLPEVMKAVTVNEILDTGKLHPTRTFAKYISEIRKQNIPVQIAEKNDTIEIDPLINIEIWNAYEKFKNNNKSSIVLKVSYKEMDFLLMSDVEKQQEKKIMEDYDVESEIIKVGHHGSKTSSSLEFLQEVNPEIAILTYSKDNNYGHPVDQVIDNLYSVNALIYSTAALGDLVIYTDGGGYFVIPKKDPISNIINAAS</sequence>
<dbReference type="AlphaFoldDB" id="A0A417YAD1"/>
<evidence type="ECO:0000259" key="1">
    <source>
        <dbReference type="SMART" id="SM00849"/>
    </source>
</evidence>
<dbReference type="InterPro" id="IPR035681">
    <property type="entry name" value="ComA-like_MBL"/>
</dbReference>
<keyword evidence="2" id="KW-0378">Hydrolase</keyword>
<dbReference type="SMART" id="SM00849">
    <property type="entry name" value="Lactamase_B"/>
    <property type="match status" value="1"/>
</dbReference>
<feature type="domain" description="Metallo-beta-lactamase" evidence="1">
    <location>
        <begin position="39"/>
        <end position="230"/>
    </location>
</feature>
<protein>
    <submittedName>
        <fullName evidence="2">MBL fold metallo-hydrolase</fullName>
    </submittedName>
</protein>
<dbReference type="Proteomes" id="UP000285456">
    <property type="component" value="Unassembled WGS sequence"/>
</dbReference>
<dbReference type="PANTHER" id="PTHR30619:SF7">
    <property type="entry name" value="BETA-LACTAMASE DOMAIN PROTEIN"/>
    <property type="match status" value="1"/>
</dbReference>
<dbReference type="PANTHER" id="PTHR30619">
    <property type="entry name" value="DNA INTERNALIZATION/COMPETENCE PROTEIN COMEC/REC2"/>
    <property type="match status" value="1"/>
</dbReference>
<name>A0A417YAD1_9BACI</name>
<dbReference type="RefSeq" id="WP_095313664.1">
    <property type="nucleotide sequence ID" value="NZ_JAMAWL010000020.1"/>
</dbReference>
<dbReference type="Pfam" id="PF00753">
    <property type="entry name" value="Lactamase_B"/>
    <property type="match status" value="1"/>
</dbReference>
<dbReference type="GO" id="GO:0016787">
    <property type="term" value="F:hydrolase activity"/>
    <property type="evidence" value="ECO:0007669"/>
    <property type="project" value="UniProtKB-KW"/>
</dbReference>
<evidence type="ECO:0000313" key="3">
    <source>
        <dbReference type="Proteomes" id="UP000285456"/>
    </source>
</evidence>
<dbReference type="InterPro" id="IPR052159">
    <property type="entry name" value="Competence_DNA_uptake"/>
</dbReference>
<dbReference type="EMBL" id="QWEH01000023">
    <property type="protein sequence ID" value="RHW29555.1"/>
    <property type="molecule type" value="Genomic_DNA"/>
</dbReference>
<keyword evidence="3" id="KW-1185">Reference proteome</keyword>
<gene>
    <name evidence="2" type="ORF">D1B32_21455</name>
</gene>
<reference evidence="2 3" key="1">
    <citation type="journal article" date="2007" name="Int. J. Syst. Evol. Microbiol.">
        <title>Oceanobacillus profundus sp. nov., isolated from a deep-sea sediment core.</title>
        <authorList>
            <person name="Kim Y.G."/>
            <person name="Choi D.H."/>
            <person name="Hyun S."/>
            <person name="Cho B.C."/>
        </authorList>
    </citation>
    <scope>NUCLEOTIDE SEQUENCE [LARGE SCALE GENOMIC DNA]</scope>
    <source>
        <strain evidence="2 3">DSM 18246</strain>
    </source>
</reference>
<dbReference type="SUPFAM" id="SSF56281">
    <property type="entry name" value="Metallo-hydrolase/oxidoreductase"/>
    <property type="match status" value="1"/>
</dbReference>
<dbReference type="InterPro" id="IPR001279">
    <property type="entry name" value="Metallo-B-lactamas"/>
</dbReference>
<evidence type="ECO:0000313" key="2">
    <source>
        <dbReference type="EMBL" id="RHW29555.1"/>
    </source>
</evidence>
<dbReference type="InterPro" id="IPR036866">
    <property type="entry name" value="RibonucZ/Hydroxyglut_hydro"/>
</dbReference>
<proteinExistence type="predicted"/>